<dbReference type="RefSeq" id="WP_003618886.1">
    <property type="nucleotide sequence ID" value="NZ_CP041348.1"/>
</dbReference>
<gene>
    <name evidence="6" type="ORF">FMA36_00955</name>
</gene>
<dbReference type="Gene3D" id="3.40.190.10">
    <property type="entry name" value="Periplasmic binding protein-like II"/>
    <property type="match status" value="2"/>
</dbReference>
<dbReference type="Pfam" id="PF00126">
    <property type="entry name" value="HTH_1"/>
    <property type="match status" value="1"/>
</dbReference>
<dbReference type="CDD" id="cd08414">
    <property type="entry name" value="PBP2_LTTR_aromatics_like"/>
    <property type="match status" value="1"/>
</dbReference>
<dbReference type="GeneID" id="61368593"/>
<dbReference type="AlphaFoldDB" id="A0A857FJC5"/>
<dbReference type="InterPro" id="IPR005119">
    <property type="entry name" value="LysR_subst-bd"/>
</dbReference>
<keyword evidence="3" id="KW-0238">DNA-binding</keyword>
<protein>
    <submittedName>
        <fullName evidence="6">LysR family transcriptional regulator</fullName>
    </submittedName>
</protein>
<dbReference type="InterPro" id="IPR036390">
    <property type="entry name" value="WH_DNA-bd_sf"/>
</dbReference>
<evidence type="ECO:0000256" key="3">
    <source>
        <dbReference type="ARBA" id="ARBA00023125"/>
    </source>
</evidence>
<evidence type="ECO:0000256" key="1">
    <source>
        <dbReference type="ARBA" id="ARBA00009437"/>
    </source>
</evidence>
<evidence type="ECO:0000313" key="7">
    <source>
        <dbReference type="Proteomes" id="UP000464674"/>
    </source>
</evidence>
<organism evidence="6 7">
    <name type="scientific">Komagataeibacter xylinus</name>
    <name type="common">Gluconacetobacter xylinus</name>
    <dbReference type="NCBI Taxonomy" id="28448"/>
    <lineage>
        <taxon>Bacteria</taxon>
        <taxon>Pseudomonadati</taxon>
        <taxon>Pseudomonadota</taxon>
        <taxon>Alphaproteobacteria</taxon>
        <taxon>Acetobacterales</taxon>
        <taxon>Acetobacteraceae</taxon>
        <taxon>Komagataeibacter</taxon>
    </lineage>
</organism>
<dbReference type="GO" id="GO:0032993">
    <property type="term" value="C:protein-DNA complex"/>
    <property type="evidence" value="ECO:0007669"/>
    <property type="project" value="TreeGrafter"/>
</dbReference>
<dbReference type="OrthoDB" id="7282659at2"/>
<dbReference type="FunFam" id="1.10.10.10:FF:000001">
    <property type="entry name" value="LysR family transcriptional regulator"/>
    <property type="match status" value="1"/>
</dbReference>
<reference evidence="6 7" key="1">
    <citation type="journal article" date="2020" name="Carbohydr. Polym.">
        <title>Characterization and optimization of production of bacterial cellulose from strain CGMCC 17276 based on whole-genome analysis.</title>
        <authorList>
            <person name="Lu T."/>
            <person name="Gao H."/>
            <person name="Liao B."/>
            <person name="Wu J."/>
            <person name="Zhang W."/>
            <person name="Huang J."/>
            <person name="Liu M."/>
            <person name="Huang J."/>
            <person name="Chang Z."/>
            <person name="Jin M."/>
            <person name="Yi Z."/>
            <person name="Jiang D."/>
        </authorList>
    </citation>
    <scope>NUCLEOTIDE SEQUENCE [LARGE SCALE GENOMIC DNA]</scope>
    <source>
        <strain evidence="6 7">CGMCC 17276</strain>
    </source>
</reference>
<feature type="domain" description="HTH lysR-type" evidence="5">
    <location>
        <begin position="1"/>
        <end position="58"/>
    </location>
</feature>
<sequence length="308" mass="34397">MRTAELRYFLASVEAGSFGKAASSLQLRVSTVSRAIARLEDQLGVALFERTSSGIKLTTAGRIALRCVRRVLRETNALTETLDRSSFGEIGEVHLGFHLPPLNAVLTSLLVEWRTTYPGISVTPHEPGERTLHSALIERHIDVALLPELALSQHHPHTPIYFEPLMAAVPNTHRLAEKTTIQWTDLKNENLLLWSWGKDRIGRDFFATRLPGINVRIFETGNMTLLAFVRAGYGVTVAAQTYSTLNLPGLKFIPIDEEDAGFKINLVWRAESEDPVVGKFVAFMRDRAKPYWRVTSPRAASESPYPPP</sequence>
<dbReference type="PROSITE" id="PS50931">
    <property type="entry name" value="HTH_LYSR"/>
    <property type="match status" value="1"/>
</dbReference>
<dbReference type="Proteomes" id="UP000464674">
    <property type="component" value="Chromosome"/>
</dbReference>
<evidence type="ECO:0000259" key="5">
    <source>
        <dbReference type="PROSITE" id="PS50931"/>
    </source>
</evidence>
<dbReference type="Gene3D" id="1.10.10.10">
    <property type="entry name" value="Winged helix-like DNA-binding domain superfamily/Winged helix DNA-binding domain"/>
    <property type="match status" value="1"/>
</dbReference>
<dbReference type="EMBL" id="CP041348">
    <property type="protein sequence ID" value="QHC34266.1"/>
    <property type="molecule type" value="Genomic_DNA"/>
</dbReference>
<dbReference type="PANTHER" id="PTHR30346">
    <property type="entry name" value="TRANSCRIPTIONAL DUAL REGULATOR HCAR-RELATED"/>
    <property type="match status" value="1"/>
</dbReference>
<dbReference type="GO" id="GO:0003677">
    <property type="term" value="F:DNA binding"/>
    <property type="evidence" value="ECO:0007669"/>
    <property type="project" value="UniProtKB-KW"/>
</dbReference>
<evidence type="ECO:0000313" key="6">
    <source>
        <dbReference type="EMBL" id="QHC34266.1"/>
    </source>
</evidence>
<comment type="similarity">
    <text evidence="1">Belongs to the LysR transcriptional regulatory family.</text>
</comment>
<keyword evidence="4" id="KW-0804">Transcription</keyword>
<keyword evidence="2" id="KW-0805">Transcription regulation</keyword>
<dbReference type="Pfam" id="PF03466">
    <property type="entry name" value="LysR_substrate"/>
    <property type="match status" value="1"/>
</dbReference>
<dbReference type="GO" id="GO:0003700">
    <property type="term" value="F:DNA-binding transcription factor activity"/>
    <property type="evidence" value="ECO:0007669"/>
    <property type="project" value="InterPro"/>
</dbReference>
<evidence type="ECO:0000256" key="4">
    <source>
        <dbReference type="ARBA" id="ARBA00023163"/>
    </source>
</evidence>
<proteinExistence type="inferred from homology"/>
<dbReference type="SUPFAM" id="SSF53850">
    <property type="entry name" value="Periplasmic binding protein-like II"/>
    <property type="match status" value="1"/>
</dbReference>
<evidence type="ECO:0000256" key="2">
    <source>
        <dbReference type="ARBA" id="ARBA00023015"/>
    </source>
</evidence>
<dbReference type="InterPro" id="IPR036388">
    <property type="entry name" value="WH-like_DNA-bd_sf"/>
</dbReference>
<dbReference type="SUPFAM" id="SSF46785">
    <property type="entry name" value="Winged helix' DNA-binding domain"/>
    <property type="match status" value="1"/>
</dbReference>
<name>A0A857FJC5_KOMXY</name>
<dbReference type="InterPro" id="IPR000847">
    <property type="entry name" value="LysR_HTH_N"/>
</dbReference>
<dbReference type="PANTHER" id="PTHR30346:SF28">
    <property type="entry name" value="HTH-TYPE TRANSCRIPTIONAL REGULATOR CYNR"/>
    <property type="match status" value="1"/>
</dbReference>
<accession>A0A857FJC5</accession>